<dbReference type="Pfam" id="PF13464">
    <property type="entry name" value="RodZ_C"/>
    <property type="match status" value="1"/>
</dbReference>
<dbReference type="PANTHER" id="PTHR34475:SF1">
    <property type="entry name" value="CYTOSKELETON PROTEIN RODZ"/>
    <property type="match status" value="1"/>
</dbReference>
<evidence type="ECO:0000259" key="2">
    <source>
        <dbReference type="Pfam" id="PF13464"/>
    </source>
</evidence>
<dbReference type="InterPro" id="IPR025194">
    <property type="entry name" value="RodZ-like_C"/>
</dbReference>
<gene>
    <name evidence="3" type="ORF">MNBD_GAMMA20-1182</name>
</gene>
<dbReference type="EMBL" id="UOFU01000037">
    <property type="protein sequence ID" value="VAW93874.1"/>
    <property type="molecule type" value="Genomic_DNA"/>
</dbReference>
<dbReference type="AlphaFoldDB" id="A0A3B1AJ35"/>
<proteinExistence type="predicted"/>
<feature type="domain" description="Cytoskeleton protein RodZ-like C-terminal" evidence="2">
    <location>
        <begin position="87"/>
        <end position="157"/>
    </location>
</feature>
<dbReference type="InterPro" id="IPR050400">
    <property type="entry name" value="Bact_Cytoskel_RodZ"/>
</dbReference>
<organism evidence="3">
    <name type="scientific">hydrothermal vent metagenome</name>
    <dbReference type="NCBI Taxonomy" id="652676"/>
    <lineage>
        <taxon>unclassified sequences</taxon>
        <taxon>metagenomes</taxon>
        <taxon>ecological metagenomes</taxon>
    </lineage>
</organism>
<evidence type="ECO:0000313" key="3">
    <source>
        <dbReference type="EMBL" id="VAW93874.1"/>
    </source>
</evidence>
<protein>
    <recommendedName>
        <fullName evidence="2">Cytoskeleton protein RodZ-like C-terminal domain-containing protein</fullName>
    </recommendedName>
</protein>
<accession>A0A3B1AJ35</accession>
<reference evidence="3" key="1">
    <citation type="submission" date="2018-06" db="EMBL/GenBank/DDBJ databases">
        <authorList>
            <person name="Zhirakovskaya E."/>
        </authorList>
    </citation>
    <scope>NUCLEOTIDE SEQUENCE</scope>
</reference>
<sequence length="166" mass="17753">MSEQPSPQQVLPEPSRETSQEKDVAVVGLALAIPDLDVPESLLVPIVPVVIDEGLSARLDAQPVSSADQQTGSEDTVVIDSESELSLYFQADSWVEVHDAGGERLIHQLARAGQTHVLHGEAPFAVVLGYVPGVSLLLDGEAVDLSKYQGRRLARFSVGGEMTNEN</sequence>
<name>A0A3B1AJ35_9ZZZZ</name>
<feature type="region of interest" description="Disordered" evidence="1">
    <location>
        <begin position="1"/>
        <end position="20"/>
    </location>
</feature>
<evidence type="ECO:0000256" key="1">
    <source>
        <dbReference type="SAM" id="MobiDB-lite"/>
    </source>
</evidence>
<dbReference type="PANTHER" id="PTHR34475">
    <property type="match status" value="1"/>
</dbReference>